<dbReference type="PROSITE" id="PS51257">
    <property type="entry name" value="PROKAR_LIPOPROTEIN"/>
    <property type="match status" value="1"/>
</dbReference>
<dbReference type="InterPro" id="IPR007485">
    <property type="entry name" value="LPS_assembly_LptE"/>
</dbReference>
<dbReference type="PROSITE" id="PS51318">
    <property type="entry name" value="TAT"/>
    <property type="match status" value="1"/>
</dbReference>
<dbReference type="GO" id="GO:0043165">
    <property type="term" value="P:Gram-negative-bacterium-type cell outer membrane assembly"/>
    <property type="evidence" value="ECO:0007669"/>
    <property type="project" value="InterPro"/>
</dbReference>
<dbReference type="STRING" id="1379903.ATO8_05621"/>
<protein>
    <submittedName>
        <fullName evidence="1">Secreted periplasmic protein</fullName>
    </submittedName>
</protein>
<dbReference type="Proteomes" id="UP000019063">
    <property type="component" value="Unassembled WGS sequence"/>
</dbReference>
<dbReference type="AlphaFoldDB" id="W4HM60"/>
<accession>W4HM60</accession>
<reference evidence="1 2" key="1">
    <citation type="journal article" date="2014" name="Antonie Van Leeuwenhoek">
        <title>Roseivivax atlanticus sp. nov., isolated from surface seawater of the Atlantic Ocean.</title>
        <authorList>
            <person name="Li G."/>
            <person name="Lai Q."/>
            <person name="Liu X."/>
            <person name="Sun F."/>
            <person name="Shao Z."/>
        </authorList>
    </citation>
    <scope>NUCLEOTIDE SEQUENCE [LARGE SCALE GENOMIC DNA]</scope>
    <source>
        <strain evidence="1 2">22II-s10s</strain>
    </source>
</reference>
<dbReference type="eggNOG" id="COG5468">
    <property type="taxonomic scope" value="Bacteria"/>
</dbReference>
<dbReference type="Gene3D" id="3.30.160.150">
    <property type="entry name" value="Lipoprotein like domain"/>
    <property type="match status" value="1"/>
</dbReference>
<keyword evidence="2" id="KW-1185">Reference proteome</keyword>
<dbReference type="InterPro" id="IPR006311">
    <property type="entry name" value="TAT_signal"/>
</dbReference>
<comment type="caution">
    <text evidence="1">The sequence shown here is derived from an EMBL/GenBank/DDBJ whole genome shotgun (WGS) entry which is preliminary data.</text>
</comment>
<proteinExistence type="predicted"/>
<name>W4HM60_9RHOB</name>
<dbReference type="EMBL" id="AQQW01000003">
    <property type="protein sequence ID" value="ETW13483.1"/>
    <property type="molecule type" value="Genomic_DNA"/>
</dbReference>
<dbReference type="Pfam" id="PF04390">
    <property type="entry name" value="LptE"/>
    <property type="match status" value="1"/>
</dbReference>
<sequence length="166" mass="17370">MSWFDRRAFLGALGAAGLALAGCGFTPAYGPGGAAGALTGAVALSEPEDRAGYLLNRRIEERIGRAPAGRYRLETAIETDTGDFGTTSTGSTTRYRIASVVAFTLTDTATGAEVLRDSVESFTDYSATGSAVATLASERDARERLMVILADRIVDRLILSATDLPG</sequence>
<gene>
    <name evidence="1" type="ORF">ATO8_05621</name>
</gene>
<evidence type="ECO:0000313" key="2">
    <source>
        <dbReference type="Proteomes" id="UP000019063"/>
    </source>
</evidence>
<organism evidence="1 2">
    <name type="scientific">Roseivivax marinus</name>
    <dbReference type="NCBI Taxonomy" id="1379903"/>
    <lineage>
        <taxon>Bacteria</taxon>
        <taxon>Pseudomonadati</taxon>
        <taxon>Pseudomonadota</taxon>
        <taxon>Alphaproteobacteria</taxon>
        <taxon>Rhodobacterales</taxon>
        <taxon>Roseobacteraceae</taxon>
        <taxon>Roseivivax</taxon>
    </lineage>
</organism>
<evidence type="ECO:0000313" key="1">
    <source>
        <dbReference type="EMBL" id="ETW13483.1"/>
    </source>
</evidence>
<dbReference type="GO" id="GO:0019867">
    <property type="term" value="C:outer membrane"/>
    <property type="evidence" value="ECO:0007669"/>
    <property type="project" value="InterPro"/>
</dbReference>
<dbReference type="PATRIC" id="fig|1317118.6.peg.1158"/>
<dbReference type="RefSeq" id="WP_043842804.1">
    <property type="nucleotide sequence ID" value="NZ_AQQW01000003.1"/>
</dbReference>